<dbReference type="Pfam" id="PF08547">
    <property type="entry name" value="CIA30"/>
    <property type="match status" value="2"/>
</dbReference>
<gene>
    <name evidence="4" type="ORF">JMJ35_007936</name>
</gene>
<feature type="domain" description="NADH:ubiquinone oxidoreductase intermediate-associated protein 30" evidence="3">
    <location>
        <begin position="20"/>
        <end position="129"/>
    </location>
</feature>
<comment type="similarity">
    <text evidence="1">Belongs to the CIA30 family.</text>
</comment>
<sequence>MTTVLSPHILFGSSKPFVPPAWTTTDDRIRGGASISHLDPLPNNCARFYGHLDTSTLGGAGFASQFSPEDGSWDLSAYDGIELEFQEGDGKVYTFILKDEEMSGKRDDGREKAVISWEVEFRAGQREEEEKEEGDGSEAIKKEKSAPTRVWVPWEDFKATYRGKEKKDAGELKTGEVKRVGIMMRSYFGMQEGDFDIELKSILARKLTDGDEARRASVLMRNFQVSISGSTDEETQRSNGERKKGWLEFFFGPLYGFTTITA</sequence>
<feature type="domain" description="NADH:ubiquinone oxidoreductase intermediate-associated protein 30" evidence="3">
    <location>
        <begin position="143"/>
        <end position="199"/>
    </location>
</feature>
<dbReference type="SUPFAM" id="SSF49785">
    <property type="entry name" value="Galactose-binding domain-like"/>
    <property type="match status" value="1"/>
</dbReference>
<dbReference type="PANTHER" id="PTHR13194:SF19">
    <property type="entry name" value="NAD(P)-BINDING ROSSMANN-FOLD SUPERFAMILY PROTEIN"/>
    <property type="match status" value="1"/>
</dbReference>
<accession>A0AA39QUL3</accession>
<dbReference type="GO" id="GO:0051082">
    <property type="term" value="F:unfolded protein binding"/>
    <property type="evidence" value="ECO:0007669"/>
    <property type="project" value="TreeGrafter"/>
</dbReference>
<protein>
    <recommendedName>
        <fullName evidence="3">NADH:ubiquinone oxidoreductase intermediate-associated protein 30 domain-containing protein</fullName>
    </recommendedName>
</protein>
<evidence type="ECO:0000259" key="3">
    <source>
        <dbReference type="Pfam" id="PF08547"/>
    </source>
</evidence>
<name>A0AA39QUL3_9LECA</name>
<dbReference type="InterPro" id="IPR008979">
    <property type="entry name" value="Galactose-bd-like_sf"/>
</dbReference>
<comment type="caution">
    <text evidence="4">The sequence shown here is derived from an EMBL/GenBank/DDBJ whole genome shotgun (WGS) entry which is preliminary data.</text>
</comment>
<evidence type="ECO:0000256" key="1">
    <source>
        <dbReference type="ARBA" id="ARBA00007884"/>
    </source>
</evidence>
<evidence type="ECO:0000313" key="4">
    <source>
        <dbReference type="EMBL" id="KAK0509542.1"/>
    </source>
</evidence>
<reference evidence="4" key="1">
    <citation type="submission" date="2023-03" db="EMBL/GenBank/DDBJ databases">
        <title>Complete genome of Cladonia borealis.</title>
        <authorList>
            <person name="Park H."/>
        </authorList>
    </citation>
    <scope>NUCLEOTIDE SEQUENCE</scope>
    <source>
        <strain evidence="4">ANT050790</strain>
    </source>
</reference>
<organism evidence="4 5">
    <name type="scientific">Cladonia borealis</name>
    <dbReference type="NCBI Taxonomy" id="184061"/>
    <lineage>
        <taxon>Eukaryota</taxon>
        <taxon>Fungi</taxon>
        <taxon>Dikarya</taxon>
        <taxon>Ascomycota</taxon>
        <taxon>Pezizomycotina</taxon>
        <taxon>Lecanoromycetes</taxon>
        <taxon>OSLEUM clade</taxon>
        <taxon>Lecanoromycetidae</taxon>
        <taxon>Lecanorales</taxon>
        <taxon>Lecanorineae</taxon>
        <taxon>Cladoniaceae</taxon>
        <taxon>Cladonia</taxon>
    </lineage>
</organism>
<feature type="region of interest" description="Disordered" evidence="2">
    <location>
        <begin position="124"/>
        <end position="145"/>
    </location>
</feature>
<dbReference type="AlphaFoldDB" id="A0AA39QUL3"/>
<dbReference type="PANTHER" id="PTHR13194">
    <property type="entry name" value="COMPLEX I INTERMEDIATE-ASSOCIATED PROTEIN 30"/>
    <property type="match status" value="1"/>
</dbReference>
<proteinExistence type="inferred from homology"/>
<evidence type="ECO:0000256" key="2">
    <source>
        <dbReference type="SAM" id="MobiDB-lite"/>
    </source>
</evidence>
<evidence type="ECO:0000313" key="5">
    <source>
        <dbReference type="Proteomes" id="UP001166286"/>
    </source>
</evidence>
<dbReference type="InterPro" id="IPR039131">
    <property type="entry name" value="NDUFAF1"/>
</dbReference>
<dbReference type="EMBL" id="JAFEKC020000018">
    <property type="protein sequence ID" value="KAK0509542.1"/>
    <property type="molecule type" value="Genomic_DNA"/>
</dbReference>
<dbReference type="Proteomes" id="UP001166286">
    <property type="component" value="Unassembled WGS sequence"/>
</dbReference>
<dbReference type="InterPro" id="IPR013857">
    <property type="entry name" value="NADH-UbQ_OxRdtase-assoc_prot30"/>
</dbReference>
<dbReference type="GO" id="GO:0010257">
    <property type="term" value="P:NADH dehydrogenase complex assembly"/>
    <property type="evidence" value="ECO:0007669"/>
    <property type="project" value="TreeGrafter"/>
</dbReference>
<keyword evidence="5" id="KW-1185">Reference proteome</keyword>